<feature type="region of interest" description="Disordered" evidence="1">
    <location>
        <begin position="167"/>
        <end position="196"/>
    </location>
</feature>
<name>A0A820AEB5_9BILA</name>
<dbReference type="AlphaFoldDB" id="A0A820AEB5"/>
<evidence type="ECO:0000313" key="2">
    <source>
        <dbReference type="EMBL" id="CAF4187960.1"/>
    </source>
</evidence>
<evidence type="ECO:0000256" key="1">
    <source>
        <dbReference type="SAM" id="MobiDB-lite"/>
    </source>
</evidence>
<comment type="caution">
    <text evidence="2">The sequence shown here is derived from an EMBL/GenBank/DDBJ whole genome shotgun (WGS) entry which is preliminary data.</text>
</comment>
<accession>A0A820AEB5</accession>
<dbReference type="Proteomes" id="UP000663874">
    <property type="component" value="Unassembled WGS sequence"/>
</dbReference>
<dbReference type="EMBL" id="CAJOBE010015282">
    <property type="protein sequence ID" value="CAF4187960.1"/>
    <property type="molecule type" value="Genomic_DNA"/>
</dbReference>
<protein>
    <submittedName>
        <fullName evidence="2">Uncharacterized protein</fullName>
    </submittedName>
</protein>
<gene>
    <name evidence="2" type="ORF">FNK824_LOCUS35589</name>
</gene>
<proteinExistence type="predicted"/>
<reference evidence="2" key="1">
    <citation type="submission" date="2021-02" db="EMBL/GenBank/DDBJ databases">
        <authorList>
            <person name="Nowell W R."/>
        </authorList>
    </citation>
    <scope>NUCLEOTIDE SEQUENCE</scope>
</reference>
<sequence length="302" mass="33202">MKRDTKYATQVQGSSGRVYTTALLIISVSDRSTSTTNSQFETNPTHIDTGFSIHDITANTYKVLDEVLNATNPLESTTLSHEKPSTSITMTSPTEHIHLSSSNLSFNSTSSSAASTDSTVEAIVAKYLSPKQSATLKTVKRLIKRPYGVSITDLDVYGESIMKQPKKNNNKLVNKKSTTSGDNESSKKCSNKTKSLTEKLPDVHNSQMISSMNDSSSQRCHYDYNVLDSSLSTGLQNPTCHLLFSNSTSHVLRPLQNVSTSICGNCHQYINILYVGGYCSQCNVPICWSCWSSENLHLLSLY</sequence>
<evidence type="ECO:0000313" key="3">
    <source>
        <dbReference type="Proteomes" id="UP000663874"/>
    </source>
</evidence>
<organism evidence="2 3">
    <name type="scientific">Rotaria sordida</name>
    <dbReference type="NCBI Taxonomy" id="392033"/>
    <lineage>
        <taxon>Eukaryota</taxon>
        <taxon>Metazoa</taxon>
        <taxon>Spiralia</taxon>
        <taxon>Gnathifera</taxon>
        <taxon>Rotifera</taxon>
        <taxon>Eurotatoria</taxon>
        <taxon>Bdelloidea</taxon>
        <taxon>Philodinida</taxon>
        <taxon>Philodinidae</taxon>
        <taxon>Rotaria</taxon>
    </lineage>
</organism>